<evidence type="ECO:0000256" key="4">
    <source>
        <dbReference type="ARBA" id="ARBA00022839"/>
    </source>
</evidence>
<keyword evidence="2 5" id="KW-0540">Nuclease</keyword>
<dbReference type="Proteomes" id="UP000242660">
    <property type="component" value="Unassembled WGS sequence"/>
</dbReference>
<reference evidence="9 10" key="1">
    <citation type="journal article" date="2017" name="Front. Microbiol.">
        <title>Genome of Ca. Pandoraea novymonadis, an Endosymbiotic Bacterium of the Trypanosomatid Novymonas esmeraldas.</title>
        <authorList>
            <person name="Kostygov A.Y."/>
            <person name="Butenko A."/>
            <person name="Nenarokova A."/>
            <person name="Tashyreva D."/>
            <person name="Flegontov P."/>
            <person name="Lukes J."/>
            <person name="Yurchenko V."/>
        </authorList>
    </citation>
    <scope>NUCLEOTIDE SEQUENCE [LARGE SCALE GENOMIC DNA]</scope>
    <source>
        <strain evidence="9 10">E262</strain>
    </source>
</reference>
<dbReference type="InterPro" id="IPR020579">
    <property type="entry name" value="Exonuc_VII_lsu_C"/>
</dbReference>
<evidence type="ECO:0000256" key="6">
    <source>
        <dbReference type="RuleBase" id="RU004355"/>
    </source>
</evidence>
<protein>
    <recommendedName>
        <fullName evidence="5">Exodeoxyribonuclease 7 large subunit</fullName>
        <ecNumber evidence="5">3.1.11.6</ecNumber>
    </recommendedName>
    <alternativeName>
        <fullName evidence="5">Exodeoxyribonuclease VII large subunit</fullName>
        <shortName evidence="5">Exonuclease VII large subunit</shortName>
    </alternativeName>
</protein>
<evidence type="ECO:0000259" key="7">
    <source>
        <dbReference type="Pfam" id="PF02601"/>
    </source>
</evidence>
<evidence type="ECO:0000256" key="1">
    <source>
        <dbReference type="ARBA" id="ARBA00022490"/>
    </source>
</evidence>
<dbReference type="PANTHER" id="PTHR30008:SF0">
    <property type="entry name" value="EXODEOXYRIBONUCLEASE 7 LARGE SUBUNIT"/>
    <property type="match status" value="1"/>
</dbReference>
<accession>A0ABX5FDJ6</accession>
<dbReference type="CDD" id="cd04489">
    <property type="entry name" value="ExoVII_LU_OBF"/>
    <property type="match status" value="1"/>
</dbReference>
<dbReference type="Pfam" id="PF13742">
    <property type="entry name" value="tRNA_anti_2"/>
    <property type="match status" value="1"/>
</dbReference>
<dbReference type="HAMAP" id="MF_00378">
    <property type="entry name" value="Exonuc_7_L"/>
    <property type="match status" value="1"/>
</dbReference>
<evidence type="ECO:0000313" key="10">
    <source>
        <dbReference type="Proteomes" id="UP000242660"/>
    </source>
</evidence>
<comment type="subunit">
    <text evidence="5">Heterooligomer composed of large and small subunits.</text>
</comment>
<dbReference type="EMBL" id="MUHY01000001">
    <property type="protein sequence ID" value="PSB91823.1"/>
    <property type="molecule type" value="Genomic_DNA"/>
</dbReference>
<comment type="caution">
    <text evidence="9">The sequence shown here is derived from an EMBL/GenBank/DDBJ whole genome shotgun (WGS) entry which is preliminary data.</text>
</comment>
<comment type="similarity">
    <text evidence="5 6">Belongs to the XseA family.</text>
</comment>
<evidence type="ECO:0000313" key="9">
    <source>
        <dbReference type="EMBL" id="PSB91823.1"/>
    </source>
</evidence>
<evidence type="ECO:0000256" key="3">
    <source>
        <dbReference type="ARBA" id="ARBA00022801"/>
    </source>
</evidence>
<keyword evidence="3 5" id="KW-0378">Hydrolase</keyword>
<keyword evidence="1 5" id="KW-0963">Cytoplasm</keyword>
<comment type="catalytic activity">
    <reaction evidence="5 6">
        <text>Exonucleolytic cleavage in either 5'- to 3'- or 3'- to 5'-direction to yield nucleoside 5'-phosphates.</text>
        <dbReference type="EC" id="3.1.11.6"/>
    </reaction>
</comment>
<dbReference type="Pfam" id="PF02601">
    <property type="entry name" value="Exonuc_VII_L"/>
    <property type="match status" value="1"/>
</dbReference>
<comment type="function">
    <text evidence="5">Bidirectionally degrades single-stranded DNA into large acid-insoluble oligonucleotides, which are then degraded further into small acid-soluble oligonucleotides.</text>
</comment>
<dbReference type="PANTHER" id="PTHR30008">
    <property type="entry name" value="EXODEOXYRIBONUCLEASE 7 LARGE SUBUNIT"/>
    <property type="match status" value="1"/>
</dbReference>
<keyword evidence="10" id="KW-1185">Reference proteome</keyword>
<dbReference type="RefSeq" id="WP_106181682.1">
    <property type="nucleotide sequence ID" value="NZ_MUHY01000001.1"/>
</dbReference>
<name>A0ABX5FDJ6_9BURK</name>
<dbReference type="NCBIfam" id="TIGR00237">
    <property type="entry name" value="xseA"/>
    <property type="match status" value="1"/>
</dbReference>
<proteinExistence type="inferred from homology"/>
<keyword evidence="4 5" id="KW-0269">Exonuclease</keyword>
<evidence type="ECO:0000256" key="2">
    <source>
        <dbReference type="ARBA" id="ARBA00022722"/>
    </source>
</evidence>
<feature type="domain" description="Exonuclease VII large subunit C-terminal" evidence="7">
    <location>
        <begin position="134"/>
        <end position="444"/>
    </location>
</feature>
<evidence type="ECO:0000256" key="5">
    <source>
        <dbReference type="HAMAP-Rule" id="MF_00378"/>
    </source>
</evidence>
<evidence type="ECO:0000259" key="8">
    <source>
        <dbReference type="Pfam" id="PF13742"/>
    </source>
</evidence>
<comment type="subcellular location">
    <subcellularLocation>
        <location evidence="5 6">Cytoplasm</location>
    </subcellularLocation>
</comment>
<dbReference type="EC" id="3.1.11.6" evidence="5"/>
<gene>
    <name evidence="5 9" type="primary">xseA</name>
    <name evidence="9" type="ORF">BZL35_00037</name>
</gene>
<feature type="domain" description="OB-fold nucleic acid binding" evidence="8">
    <location>
        <begin position="18"/>
        <end position="111"/>
    </location>
</feature>
<dbReference type="InterPro" id="IPR025824">
    <property type="entry name" value="OB-fold_nuc-bd_dom"/>
</dbReference>
<sequence>MNFSLDDSRSTGTSDRVFTVSELNKTIADVLERNFPLSWVSGEISNVIHAASGHWYFSIKDATAQMCCVMFRSRAQYVDYSPREGEFVEVRALLSMYVSRGAVQLNVQAIRRAGRGNLYEAFLRLKEKLAGAGLFDVERKRPLPGFVRRVGVVSSLQAAALRDVLTTLSRRAPHVQVFVYPTPVQGADAALKLAMTLDKVNARKEVDVIILCRGGGSIEDLWPFNEEIVAQAIIRSVLPVVSGIGHETDFTIADFVADVRAPTPTAAAEMVSLVRDSYLHLLDRDRRCILRAIERNLEQRAQQLDNLSRRLVNPRERLSIHRSSLLHFGDCIRHTLTRRFAKWCSVFDILHLRLSRVTPDTVPYHMDLMGLLHRTKRSVSHRFDRDMKHLNDLSVRLELLNPRRTLQRGYAAVLDSKGHPVRDPNRLTRRQKVTLLLADGAADIEIAEVQVRCDDIF</sequence>
<dbReference type="InterPro" id="IPR003753">
    <property type="entry name" value="Exonuc_VII_L"/>
</dbReference>
<organism evidence="9 10">
    <name type="scientific">Candidatus Pandoraea novymonadis</name>
    <dbReference type="NCBI Taxonomy" id="1808959"/>
    <lineage>
        <taxon>Bacteria</taxon>
        <taxon>Pseudomonadati</taxon>
        <taxon>Pseudomonadota</taxon>
        <taxon>Betaproteobacteria</taxon>
        <taxon>Burkholderiales</taxon>
        <taxon>Burkholderiaceae</taxon>
        <taxon>Pandoraea</taxon>
    </lineage>
</organism>